<sequence>MATGNEHRQPLSHAQKAVWFAHQQDPTQRRYTCAEYLTLTGELDVPVLTRAWARLCDEADALRVLRIEETAAGELAQVVSDRAPSLHEIDVGAVADPTAAAHEWMHRDLDTPIDTATGPMVLAALIRIADDRHLLYLRMHHAVTDGHSMPLLHESLAARYTSLLLAEPQPARLGQLTDMTAKDAAYRAGADFELDRRYWAGRFADRPDPMRVPAVMTGRQDEAVRARQVSRLSDMDSGRLVDAAAEAGTTWQFLVIGATAGYLRRVTGRRDVVLGLTNSGRRGVAARRTPGMAANTVPLRLDVAGGATLRGLLPSVAAEIADVQRHERFRYDDLCRALDVPGTGEGPLGPILNFMPYPGRFRFGDATATARNLASGPSIDLTFGVTGSAVDGIDLSVDANPALHPGERLDGELHRWAGFVRAVIDEPDREFRSVDVLTAAERAASLCAPGDAAVASDGRTVVDLVREVARHRPDDTAVSGGGSRLTYGGLDAESASLAARLVEQGVQREDVVGIAMTRSPNLIVAMLAVLRAGGCYLPLDLTYPRERVRSMLADSTARCVLVSDVEAAAAVLPPEAVVIDVNDRPGTAALTDPVAVHGTSAANVFFTSGSTGTPKGVVALHQGLANLALDNRARFGLDADSTVLQYVSPAFDAASEDIWPALVAGARLVLPPEPANLPLSDLLEVLRTERITHAALPPTVLRQLPSDGLPDLAHLVVGGETPEAAVVDRWARGRRMLNMYGPTEVCCTATGGAIRPGEPVTIGRPIDNVAVYLLDDDLQPVVPGTVGELYVAGRSVSRGYLDRPAATADVFLPCPFAEPGSRMYRTGDLAYRRDDGALQYLGRADHQVKIRGFRVELGEVEAALAADSRVAGAIVTARETAAGGKQLLGYVMRRPGARVDGEQLRHGLGEVVPEHMVPSAVLVLDAFPLQPNGKVDRESLPEPPAGRATAPQPPTTADEVALCTIFAEILGVAEIGVHDSFFRHGGDSILALRLVSSARASGLVLTPRQVFEHPTVKELAEVARRDVDTGADDGIGSLPAPPIVHWALDLGPIDEFHQAARIRVPAGAGHDRLAKALQLVTERHPALRTRLAADRTMHVVPPEGTANDVLTTVDVASTDLGTVVEQQRRAAVGALRPAEGELVRAVWLSTGEAEPGTLLLVVHHLAVDGVSWRVLLDDLARAWRLVATDESPEWTPAGTSPRTWATRLAAAAAEPHWTAQRELWHRILTTPDPPVGVRSLVPAKDTFATAATAEITLPARVAEPLLTVLPERYRANQDDVLLTGVTLAFAHWRRRRVPGHGDTAVLVDLEGHGRHGADVAVELENTVGWFTSIHPVSVDPGRPDWHAVTTGSAELATILKRVKEQLRAVPDNGLGFGMLRHLKEDTAAEFAALGSPQLAFNYLGRLPVSDGADPGSQASDWSLTGDEPFSGAPDPRMAMPHAMEVNVIAYDRAGGTELAVRAMWPSGVLGESAVAEFLDSVRLALTGLADHGRRPDSGGMTPSDVPLASLDQDDIDTIVQRRPDTTDILPLTPLQEAILLHNLVTEHTVDVYNEQLRMTVDGPLDAGRLRAALTTVLRRHPNLAAAFEHDVSSPVQVIVADPPAIPLAEQDLSHLGAEERDLRAARLAAADRAAHFALDRPPPLRCRLLRLDERRHRLLLTAHHVVWDGWSMAIVLRELFACYPHGDDRALGAPPRYRNYVHWLARQDRPSARAAWGAYLAGIPEPTHVAPDLPPAEYVTHELLTTHLTERVSAGLTATARRGDVTLNVIVQLVWATVLKRLTGNDDVVFGTSVSGRPPEVPGIHGMVGLLTNTVPVRVRLDEQASATTMFAELTREQLPLLHHHHLGLAEIQRQAGHGRSALFDTTMMVLNYPFDPGDWDAELGELNIVDHELGDDTPYPLRLVVVPGPTVHVRLGYRPDAIGRAQATEVLEHVAAAFTAIAADPEQTVSDLLAGMPKGTP</sequence>
<dbReference type="Pfam" id="PF00550">
    <property type="entry name" value="PP-binding"/>
    <property type="match status" value="1"/>
</dbReference>
<feature type="region of interest" description="Disordered" evidence="6">
    <location>
        <begin position="933"/>
        <end position="954"/>
    </location>
</feature>
<dbReference type="NCBIfam" id="TIGR01720">
    <property type="entry name" value="NRPS-para261"/>
    <property type="match status" value="1"/>
</dbReference>
<accession>A0ABN1VMC9</accession>
<organism evidence="8 9">
    <name type="scientific">Prauserella alba</name>
    <dbReference type="NCBI Taxonomy" id="176898"/>
    <lineage>
        <taxon>Bacteria</taxon>
        <taxon>Bacillati</taxon>
        <taxon>Actinomycetota</taxon>
        <taxon>Actinomycetes</taxon>
        <taxon>Pseudonocardiales</taxon>
        <taxon>Pseudonocardiaceae</taxon>
        <taxon>Prauserella</taxon>
    </lineage>
</organism>
<dbReference type="InterPro" id="IPR036736">
    <property type="entry name" value="ACP-like_sf"/>
</dbReference>
<evidence type="ECO:0000256" key="2">
    <source>
        <dbReference type="ARBA" id="ARBA00022450"/>
    </source>
</evidence>
<dbReference type="InterPro" id="IPR010071">
    <property type="entry name" value="AA_adenyl_dom"/>
</dbReference>
<comment type="cofactor">
    <cofactor evidence="1">
        <name>pantetheine 4'-phosphate</name>
        <dbReference type="ChEBI" id="CHEBI:47942"/>
    </cofactor>
</comment>
<gene>
    <name evidence="8" type="ORF">GCM10009675_44110</name>
</gene>
<keyword evidence="4" id="KW-0677">Repeat</keyword>
<keyword evidence="3" id="KW-0597">Phosphoprotein</keyword>
<dbReference type="InterPro" id="IPR020845">
    <property type="entry name" value="AMP-binding_CS"/>
</dbReference>
<evidence type="ECO:0000259" key="7">
    <source>
        <dbReference type="PROSITE" id="PS50075"/>
    </source>
</evidence>
<dbReference type="NCBIfam" id="TIGR01733">
    <property type="entry name" value="AA-adenyl-dom"/>
    <property type="match status" value="1"/>
</dbReference>
<dbReference type="CDD" id="cd05930">
    <property type="entry name" value="A_NRPS"/>
    <property type="match status" value="1"/>
</dbReference>
<name>A0ABN1VMC9_9PSEU</name>
<dbReference type="InterPro" id="IPR020806">
    <property type="entry name" value="PKS_PP-bd"/>
</dbReference>
<evidence type="ECO:0000256" key="1">
    <source>
        <dbReference type="ARBA" id="ARBA00001957"/>
    </source>
</evidence>
<keyword evidence="5" id="KW-0045">Antibiotic biosynthesis</keyword>
<evidence type="ECO:0000256" key="3">
    <source>
        <dbReference type="ARBA" id="ARBA00022553"/>
    </source>
</evidence>
<feature type="domain" description="Carrier" evidence="7">
    <location>
        <begin position="953"/>
        <end position="1027"/>
    </location>
</feature>
<dbReference type="SUPFAM" id="SSF47336">
    <property type="entry name" value="ACP-like"/>
    <property type="match status" value="1"/>
</dbReference>
<dbReference type="InterPro" id="IPR025110">
    <property type="entry name" value="AMP-bd_C"/>
</dbReference>
<feature type="region of interest" description="Disordered" evidence="6">
    <location>
        <begin position="1489"/>
        <end position="1508"/>
    </location>
</feature>
<dbReference type="InterPro" id="IPR010060">
    <property type="entry name" value="NRPS_synth"/>
</dbReference>
<evidence type="ECO:0000313" key="9">
    <source>
        <dbReference type="Proteomes" id="UP001500467"/>
    </source>
</evidence>
<evidence type="ECO:0000256" key="6">
    <source>
        <dbReference type="SAM" id="MobiDB-lite"/>
    </source>
</evidence>
<dbReference type="InterPro" id="IPR009081">
    <property type="entry name" value="PP-bd_ACP"/>
</dbReference>
<keyword evidence="2" id="KW-0596">Phosphopantetheine</keyword>
<dbReference type="PANTHER" id="PTHR45527">
    <property type="entry name" value="NONRIBOSOMAL PEPTIDE SYNTHETASE"/>
    <property type="match status" value="1"/>
</dbReference>
<dbReference type="PROSITE" id="PS50075">
    <property type="entry name" value="CARRIER"/>
    <property type="match status" value="1"/>
</dbReference>
<dbReference type="SUPFAM" id="SSF56801">
    <property type="entry name" value="Acetyl-CoA synthetase-like"/>
    <property type="match status" value="1"/>
</dbReference>
<dbReference type="InterPro" id="IPR023213">
    <property type="entry name" value="CAT-like_dom_sf"/>
</dbReference>
<dbReference type="Gene3D" id="3.30.559.10">
    <property type="entry name" value="Chloramphenicol acetyltransferase-like domain"/>
    <property type="match status" value="3"/>
</dbReference>
<dbReference type="RefSeq" id="WP_253855523.1">
    <property type="nucleotide sequence ID" value="NZ_BAAALM010000016.1"/>
</dbReference>
<dbReference type="SUPFAM" id="SSF52777">
    <property type="entry name" value="CoA-dependent acyltransferases"/>
    <property type="match status" value="6"/>
</dbReference>
<dbReference type="Proteomes" id="UP001500467">
    <property type="component" value="Unassembled WGS sequence"/>
</dbReference>
<keyword evidence="9" id="KW-1185">Reference proteome</keyword>
<evidence type="ECO:0000256" key="5">
    <source>
        <dbReference type="ARBA" id="ARBA00023194"/>
    </source>
</evidence>
<dbReference type="Gene3D" id="1.10.1200.10">
    <property type="entry name" value="ACP-like"/>
    <property type="match status" value="1"/>
</dbReference>
<comment type="caution">
    <text evidence="8">The sequence shown here is derived from an EMBL/GenBank/DDBJ whole genome shotgun (WGS) entry which is preliminary data.</text>
</comment>
<dbReference type="InterPro" id="IPR000873">
    <property type="entry name" value="AMP-dep_synth/lig_dom"/>
</dbReference>
<dbReference type="Gene3D" id="3.30.559.30">
    <property type="entry name" value="Nonribosomal peptide synthetase, condensation domain"/>
    <property type="match status" value="3"/>
</dbReference>
<proteinExistence type="predicted"/>
<dbReference type="PROSITE" id="PS00455">
    <property type="entry name" value="AMP_BINDING"/>
    <property type="match status" value="1"/>
</dbReference>
<dbReference type="Pfam" id="PF00501">
    <property type="entry name" value="AMP-binding"/>
    <property type="match status" value="1"/>
</dbReference>
<dbReference type="InterPro" id="IPR045851">
    <property type="entry name" value="AMP-bd_C_sf"/>
</dbReference>
<reference evidence="8 9" key="1">
    <citation type="journal article" date="2019" name="Int. J. Syst. Evol. Microbiol.">
        <title>The Global Catalogue of Microorganisms (GCM) 10K type strain sequencing project: providing services to taxonomists for standard genome sequencing and annotation.</title>
        <authorList>
            <consortium name="The Broad Institute Genomics Platform"/>
            <consortium name="The Broad Institute Genome Sequencing Center for Infectious Disease"/>
            <person name="Wu L."/>
            <person name="Ma J."/>
        </authorList>
    </citation>
    <scope>NUCLEOTIDE SEQUENCE [LARGE SCALE GENOMIC DNA]</scope>
    <source>
        <strain evidence="8 9">JCM 13022</strain>
    </source>
</reference>
<protein>
    <recommendedName>
        <fullName evidence="7">Carrier domain-containing protein</fullName>
    </recommendedName>
</protein>
<evidence type="ECO:0000256" key="4">
    <source>
        <dbReference type="ARBA" id="ARBA00022737"/>
    </source>
</evidence>
<dbReference type="PANTHER" id="PTHR45527:SF1">
    <property type="entry name" value="FATTY ACID SYNTHASE"/>
    <property type="match status" value="1"/>
</dbReference>
<dbReference type="EMBL" id="BAAALM010000016">
    <property type="protein sequence ID" value="GAA1216955.1"/>
    <property type="molecule type" value="Genomic_DNA"/>
</dbReference>
<feature type="region of interest" description="Disordered" evidence="6">
    <location>
        <begin position="1411"/>
        <end position="1436"/>
    </location>
</feature>
<evidence type="ECO:0000313" key="8">
    <source>
        <dbReference type="EMBL" id="GAA1216955.1"/>
    </source>
</evidence>
<dbReference type="Gene3D" id="3.40.50.12780">
    <property type="entry name" value="N-terminal domain of ligase-like"/>
    <property type="match status" value="1"/>
</dbReference>
<dbReference type="InterPro" id="IPR001242">
    <property type="entry name" value="Condensation_dom"/>
</dbReference>
<dbReference type="Pfam" id="PF13193">
    <property type="entry name" value="AMP-binding_C"/>
    <property type="match status" value="1"/>
</dbReference>
<dbReference type="Pfam" id="PF00668">
    <property type="entry name" value="Condensation"/>
    <property type="match status" value="3"/>
</dbReference>
<dbReference type="InterPro" id="IPR042099">
    <property type="entry name" value="ANL_N_sf"/>
</dbReference>
<dbReference type="Gene3D" id="3.30.300.30">
    <property type="match status" value="1"/>
</dbReference>
<dbReference type="SMART" id="SM00823">
    <property type="entry name" value="PKS_PP"/>
    <property type="match status" value="1"/>
</dbReference>